<dbReference type="GO" id="GO:1990281">
    <property type="term" value="C:efflux pump complex"/>
    <property type="evidence" value="ECO:0007669"/>
    <property type="project" value="TreeGrafter"/>
</dbReference>
<comment type="caution">
    <text evidence="2">The sequence shown here is derived from an EMBL/GenBank/DDBJ whole genome shotgun (WGS) entry which is preliminary data.</text>
</comment>
<dbReference type="EMBL" id="RAQO01000008">
    <property type="protein sequence ID" value="RKF15764.1"/>
    <property type="molecule type" value="Genomic_DNA"/>
</dbReference>
<dbReference type="GO" id="GO:0015562">
    <property type="term" value="F:efflux transmembrane transporter activity"/>
    <property type="evidence" value="ECO:0007669"/>
    <property type="project" value="TreeGrafter"/>
</dbReference>
<dbReference type="Gene3D" id="1.10.287.470">
    <property type="entry name" value="Helix hairpin bin"/>
    <property type="match status" value="1"/>
</dbReference>
<dbReference type="PANTHER" id="PTHR30469">
    <property type="entry name" value="MULTIDRUG RESISTANCE PROTEIN MDTA"/>
    <property type="match status" value="1"/>
</dbReference>
<evidence type="ECO:0000313" key="3">
    <source>
        <dbReference type="Proteomes" id="UP000286482"/>
    </source>
</evidence>
<dbReference type="InterPro" id="IPR006143">
    <property type="entry name" value="RND_pump_MFP"/>
</dbReference>
<name>A0A420E900_9ALTE</name>
<protein>
    <submittedName>
        <fullName evidence="2">Efflux RND transporter periplasmic adaptor subunit</fullName>
    </submittedName>
</protein>
<dbReference type="PROSITE" id="PS51257">
    <property type="entry name" value="PROKAR_LIPOPROTEIN"/>
    <property type="match status" value="1"/>
</dbReference>
<accession>A0A420E900</accession>
<reference evidence="2 3" key="1">
    <citation type="submission" date="2018-09" db="EMBL/GenBank/DDBJ databases">
        <authorList>
            <person name="Wang Z."/>
        </authorList>
    </citation>
    <scope>NUCLEOTIDE SEQUENCE [LARGE SCALE GENOMIC DNA]</scope>
    <source>
        <strain evidence="2 3">ALS 81</strain>
    </source>
</reference>
<gene>
    <name evidence="2" type="ORF">DBZ36_15415</name>
</gene>
<evidence type="ECO:0000256" key="1">
    <source>
        <dbReference type="ARBA" id="ARBA00009477"/>
    </source>
</evidence>
<dbReference type="NCBIfam" id="TIGR01730">
    <property type="entry name" value="RND_mfp"/>
    <property type="match status" value="1"/>
</dbReference>
<dbReference type="Gene3D" id="2.40.30.170">
    <property type="match status" value="1"/>
</dbReference>
<dbReference type="AlphaFoldDB" id="A0A420E900"/>
<keyword evidence="3" id="KW-1185">Reference proteome</keyword>
<organism evidence="2 3">
    <name type="scientific">Alginatibacterium sediminis</name>
    <dbReference type="NCBI Taxonomy" id="2164068"/>
    <lineage>
        <taxon>Bacteria</taxon>
        <taxon>Pseudomonadati</taxon>
        <taxon>Pseudomonadota</taxon>
        <taxon>Gammaproteobacteria</taxon>
        <taxon>Alteromonadales</taxon>
        <taxon>Alteromonadaceae</taxon>
        <taxon>Alginatibacterium</taxon>
    </lineage>
</organism>
<dbReference type="SUPFAM" id="SSF111369">
    <property type="entry name" value="HlyD-like secretion proteins"/>
    <property type="match status" value="1"/>
</dbReference>
<proteinExistence type="inferred from homology"/>
<dbReference type="Proteomes" id="UP000286482">
    <property type="component" value="Unassembled WGS sequence"/>
</dbReference>
<dbReference type="Gene3D" id="2.40.420.20">
    <property type="match status" value="1"/>
</dbReference>
<sequence>MEARGWHLMAKLKHLFLVLSLLMLSACEFDTALKSAPTTVYDSLVIGEAASDYLREFKGQVVPAELTKLSFRVDGELQSISVKPGDRVVKGQILASLNVEKIEQELLDLNAQRKLANRQLKRGRDLSKNKMISASDIDVLIANQKLVTIAYKSAQRRLEFSSIRAPFDGLVSQVPKQSFERVSPGEMVISIYQEQQVYVRLSVSDTVLALINPDPDPSQYQPKAYFDGHKQPYALSYLEHTSERHPQTQNYEVWLQMPQTKPAILPGTAVTIEVDLLLSNPNLPPGFQVPLSVLVAGDSPGQFKVWKVINGKAKASPVDIGRVDSHGVLITGGLTKSDVLLSSKLRSLREDKLVTIKEGTL</sequence>
<comment type="similarity">
    <text evidence="1">Belongs to the membrane fusion protein (MFP) (TC 8.A.1) family.</text>
</comment>
<dbReference type="Gene3D" id="2.40.50.100">
    <property type="match status" value="1"/>
</dbReference>
<evidence type="ECO:0000313" key="2">
    <source>
        <dbReference type="EMBL" id="RKF15764.1"/>
    </source>
</evidence>